<dbReference type="SUPFAM" id="SSF55729">
    <property type="entry name" value="Acyl-CoA N-acyltransferases (Nat)"/>
    <property type="match status" value="1"/>
</dbReference>
<dbReference type="InterPro" id="IPR016181">
    <property type="entry name" value="Acyl_CoA_acyltransferase"/>
</dbReference>
<reference evidence="4" key="1">
    <citation type="submission" date="2015-04" db="EMBL/GenBank/DDBJ databases">
        <title>Genome sequence of Mycobacterium arupense GUC1.</title>
        <authorList>
            <person name="Greninger A.L."/>
            <person name="Cunningham G."/>
            <person name="Chiu C.Y."/>
            <person name="Miller S."/>
        </authorList>
    </citation>
    <scope>NUCLEOTIDE SEQUENCE [LARGE SCALE GENOMIC DNA]</scope>
    <source>
        <strain evidence="4">GUC1</strain>
    </source>
</reference>
<comment type="caution">
    <text evidence="2">The sequence shown here is derived from an EMBL/GenBank/DDBJ whole genome shotgun (WGS) entry which is preliminary data.</text>
</comment>
<gene>
    <name evidence="3" type="ORF">BST15_06500</name>
    <name evidence="2" type="ORF">WR43_05945</name>
</gene>
<protein>
    <submittedName>
        <fullName evidence="2">Aminoglycoside 2'-N-acetyltransferase</fullName>
    </submittedName>
</protein>
<keyword evidence="2" id="KW-0808">Transferase</keyword>
<evidence type="ECO:0000313" key="5">
    <source>
        <dbReference type="Proteomes" id="UP000192327"/>
    </source>
</evidence>
<feature type="domain" description="N-acetyltransferase" evidence="1">
    <location>
        <begin position="19"/>
        <end position="172"/>
    </location>
</feature>
<dbReference type="Pfam" id="PF13527">
    <property type="entry name" value="Acetyltransf_9"/>
    <property type="match status" value="1"/>
</dbReference>
<organism evidence="2 4">
    <name type="scientific">Mycolicibacter arupensis</name>
    <dbReference type="NCBI Taxonomy" id="342002"/>
    <lineage>
        <taxon>Bacteria</taxon>
        <taxon>Bacillati</taxon>
        <taxon>Actinomycetota</taxon>
        <taxon>Actinomycetes</taxon>
        <taxon>Mycobacteriales</taxon>
        <taxon>Mycobacteriaceae</taxon>
        <taxon>Mycolicibacter</taxon>
    </lineage>
</organism>
<evidence type="ECO:0000259" key="1">
    <source>
        <dbReference type="PROSITE" id="PS51186"/>
    </source>
</evidence>
<dbReference type="PATRIC" id="fig|342002.3.peg.1175"/>
<dbReference type="STRING" id="342002.BST15_06500"/>
<evidence type="ECO:0000313" key="4">
    <source>
        <dbReference type="Proteomes" id="UP000034416"/>
    </source>
</evidence>
<dbReference type="EMBL" id="MVHH01000009">
    <property type="protein sequence ID" value="OQZ99969.1"/>
    <property type="molecule type" value="Genomic_DNA"/>
</dbReference>
<name>A0A0F5N1W4_9MYCO</name>
<evidence type="ECO:0000313" key="2">
    <source>
        <dbReference type="EMBL" id="KKC00243.1"/>
    </source>
</evidence>
<accession>A0A0F5N1W4</accession>
<keyword evidence="5" id="KW-1185">Reference proteome</keyword>
<dbReference type="GO" id="GO:0016747">
    <property type="term" value="F:acyltransferase activity, transferring groups other than amino-acyl groups"/>
    <property type="evidence" value="ECO:0007669"/>
    <property type="project" value="InterPro"/>
</dbReference>
<dbReference type="AlphaFoldDB" id="A0A0F5N1W4"/>
<dbReference type="Proteomes" id="UP000034416">
    <property type="component" value="Unassembled WGS sequence"/>
</dbReference>
<proteinExistence type="predicted"/>
<dbReference type="Proteomes" id="UP000192327">
    <property type="component" value="Unassembled WGS sequence"/>
</dbReference>
<dbReference type="PROSITE" id="PS51186">
    <property type="entry name" value="GNAT"/>
    <property type="match status" value="1"/>
</dbReference>
<dbReference type="InterPro" id="IPR000182">
    <property type="entry name" value="GNAT_dom"/>
</dbReference>
<reference evidence="3 5" key="3">
    <citation type="submission" date="2016-12" db="EMBL/GenBank/DDBJ databases">
        <title>The new phylogeny of genus Mycobacterium.</title>
        <authorList>
            <person name="Tortoli E."/>
            <person name="Trovato A."/>
            <person name="Cirillo D.M."/>
        </authorList>
    </citation>
    <scope>NUCLEOTIDE SEQUENCE [LARGE SCALE GENOMIC DNA]</scope>
    <source>
        <strain evidence="3 5">DSM 44942</strain>
    </source>
</reference>
<dbReference type="EMBL" id="LASW01000016">
    <property type="protein sequence ID" value="KKC00243.1"/>
    <property type="molecule type" value="Genomic_DNA"/>
</dbReference>
<sequence>MPPGRKARVPGQLHTARLIHTSDLDDETRRGAQRLVTEASGGTLSDADWQHALGGMHALIWHHGTLIAHGSVIRRQLLHRGRSLRCGYVEAVTVAAEHRGRGLATAVLQACEQVIRGAFELGALSSPGIGHRLYTARGWLLWRGATSVLSPTGPVRTPEADGSVFVMPVGIDLDTGAALACDWRDGHVW</sequence>
<dbReference type="Gene3D" id="3.40.630.30">
    <property type="match status" value="1"/>
</dbReference>
<dbReference type="CDD" id="cd04301">
    <property type="entry name" value="NAT_SF"/>
    <property type="match status" value="1"/>
</dbReference>
<reference evidence="2" key="2">
    <citation type="submission" date="2015-04" db="EMBL/GenBank/DDBJ databases">
        <title>Genome sequence of Mycobacterium arupense strain GUC1.</title>
        <authorList>
            <person name="Greninger A.L."/>
            <person name="Cunningham G."/>
            <person name="Chiu C.Y."/>
            <person name="Miller S."/>
        </authorList>
    </citation>
    <scope>NUCLEOTIDE SEQUENCE</scope>
    <source>
        <strain evidence="2">GUC1</strain>
    </source>
</reference>
<evidence type="ECO:0000313" key="3">
    <source>
        <dbReference type="EMBL" id="OQZ99969.1"/>
    </source>
</evidence>